<dbReference type="OrthoDB" id="4751750at2759"/>
<evidence type="ECO:0000313" key="2">
    <source>
        <dbReference type="Proteomes" id="UP000717696"/>
    </source>
</evidence>
<sequence>MNAFQAAAAVIGLLDFGSRLLSSTIDIYKSASRQTARDVELATLCDELSGLSDQLPDHLQVAWPTSSASESNLRALSARSIVASNKLKSAIGELQANKHGSGKISTAANSLASAL</sequence>
<dbReference type="AlphaFoldDB" id="A0A9P9DMB9"/>
<dbReference type="Proteomes" id="UP000717696">
    <property type="component" value="Unassembled WGS sequence"/>
</dbReference>
<reference evidence="1" key="1">
    <citation type="journal article" date="2021" name="Nat. Commun.">
        <title>Genetic determinants of endophytism in the Arabidopsis root mycobiome.</title>
        <authorList>
            <person name="Mesny F."/>
            <person name="Miyauchi S."/>
            <person name="Thiergart T."/>
            <person name="Pickel B."/>
            <person name="Atanasova L."/>
            <person name="Karlsson M."/>
            <person name="Huettel B."/>
            <person name="Barry K.W."/>
            <person name="Haridas S."/>
            <person name="Chen C."/>
            <person name="Bauer D."/>
            <person name="Andreopoulos W."/>
            <person name="Pangilinan J."/>
            <person name="LaButti K."/>
            <person name="Riley R."/>
            <person name="Lipzen A."/>
            <person name="Clum A."/>
            <person name="Drula E."/>
            <person name="Henrissat B."/>
            <person name="Kohler A."/>
            <person name="Grigoriev I.V."/>
            <person name="Martin F.M."/>
            <person name="Hacquard S."/>
        </authorList>
    </citation>
    <scope>NUCLEOTIDE SEQUENCE</scope>
    <source>
        <strain evidence="1">MPI-CAGE-AT-0021</strain>
    </source>
</reference>
<name>A0A9P9DMB9_9HYPO</name>
<evidence type="ECO:0000313" key="1">
    <source>
        <dbReference type="EMBL" id="KAH7123330.1"/>
    </source>
</evidence>
<comment type="caution">
    <text evidence="1">The sequence shown here is derived from an EMBL/GenBank/DDBJ whole genome shotgun (WGS) entry which is preliminary data.</text>
</comment>
<proteinExistence type="predicted"/>
<accession>A0A9P9DMB9</accession>
<dbReference type="EMBL" id="JAGMUU010000025">
    <property type="protein sequence ID" value="KAH7123330.1"/>
    <property type="molecule type" value="Genomic_DNA"/>
</dbReference>
<keyword evidence="2" id="KW-1185">Reference proteome</keyword>
<organism evidence="1 2">
    <name type="scientific">Dactylonectria estremocensis</name>
    <dbReference type="NCBI Taxonomy" id="1079267"/>
    <lineage>
        <taxon>Eukaryota</taxon>
        <taxon>Fungi</taxon>
        <taxon>Dikarya</taxon>
        <taxon>Ascomycota</taxon>
        <taxon>Pezizomycotina</taxon>
        <taxon>Sordariomycetes</taxon>
        <taxon>Hypocreomycetidae</taxon>
        <taxon>Hypocreales</taxon>
        <taxon>Nectriaceae</taxon>
        <taxon>Dactylonectria</taxon>
    </lineage>
</organism>
<gene>
    <name evidence="1" type="ORF">B0J13DRAFT_152787</name>
</gene>
<protein>
    <submittedName>
        <fullName evidence="1">Uncharacterized protein</fullName>
    </submittedName>
</protein>